<feature type="transmembrane region" description="Helical" evidence="1">
    <location>
        <begin position="85"/>
        <end position="105"/>
    </location>
</feature>
<evidence type="ECO:0000256" key="1">
    <source>
        <dbReference type="SAM" id="Phobius"/>
    </source>
</evidence>
<evidence type="ECO:0000313" key="2">
    <source>
        <dbReference type="EMBL" id="KAK8913695.1"/>
    </source>
</evidence>
<dbReference type="EMBL" id="JBBWWQ010000021">
    <property type="protein sequence ID" value="KAK8913695.1"/>
    <property type="molecule type" value="Genomic_DNA"/>
</dbReference>
<dbReference type="Proteomes" id="UP001418222">
    <property type="component" value="Unassembled WGS sequence"/>
</dbReference>
<name>A0AAP0ASF1_9ASPA</name>
<comment type="caution">
    <text evidence="2">The sequence shown here is derived from an EMBL/GenBank/DDBJ whole genome shotgun (WGS) entry which is preliminary data.</text>
</comment>
<keyword evidence="3" id="KW-1185">Reference proteome</keyword>
<dbReference type="AlphaFoldDB" id="A0AAP0ASF1"/>
<reference evidence="2 3" key="1">
    <citation type="journal article" date="2022" name="Nat. Plants">
        <title>Genomes of leafy and leafless Platanthera orchids illuminate the evolution of mycoheterotrophy.</title>
        <authorList>
            <person name="Li M.H."/>
            <person name="Liu K.W."/>
            <person name="Li Z."/>
            <person name="Lu H.C."/>
            <person name="Ye Q.L."/>
            <person name="Zhang D."/>
            <person name="Wang J.Y."/>
            <person name="Li Y.F."/>
            <person name="Zhong Z.M."/>
            <person name="Liu X."/>
            <person name="Yu X."/>
            <person name="Liu D.K."/>
            <person name="Tu X.D."/>
            <person name="Liu B."/>
            <person name="Hao Y."/>
            <person name="Liao X.Y."/>
            <person name="Jiang Y.T."/>
            <person name="Sun W.H."/>
            <person name="Chen J."/>
            <person name="Chen Y.Q."/>
            <person name="Ai Y."/>
            <person name="Zhai J.W."/>
            <person name="Wu S.S."/>
            <person name="Zhou Z."/>
            <person name="Hsiao Y.Y."/>
            <person name="Wu W.L."/>
            <person name="Chen Y.Y."/>
            <person name="Lin Y.F."/>
            <person name="Hsu J.L."/>
            <person name="Li C.Y."/>
            <person name="Wang Z.W."/>
            <person name="Zhao X."/>
            <person name="Zhong W.Y."/>
            <person name="Ma X.K."/>
            <person name="Ma L."/>
            <person name="Huang J."/>
            <person name="Chen G.Z."/>
            <person name="Huang M.Z."/>
            <person name="Huang L."/>
            <person name="Peng D.H."/>
            <person name="Luo Y.B."/>
            <person name="Zou S.Q."/>
            <person name="Chen S.P."/>
            <person name="Lan S."/>
            <person name="Tsai W.C."/>
            <person name="Van de Peer Y."/>
            <person name="Liu Z.J."/>
        </authorList>
    </citation>
    <scope>NUCLEOTIDE SEQUENCE [LARGE SCALE GENOMIC DNA]</scope>
    <source>
        <strain evidence="2">Lor287</strain>
    </source>
</reference>
<keyword evidence="1" id="KW-0472">Membrane</keyword>
<organism evidence="2 3">
    <name type="scientific">Platanthera zijinensis</name>
    <dbReference type="NCBI Taxonomy" id="2320716"/>
    <lineage>
        <taxon>Eukaryota</taxon>
        <taxon>Viridiplantae</taxon>
        <taxon>Streptophyta</taxon>
        <taxon>Embryophyta</taxon>
        <taxon>Tracheophyta</taxon>
        <taxon>Spermatophyta</taxon>
        <taxon>Magnoliopsida</taxon>
        <taxon>Liliopsida</taxon>
        <taxon>Asparagales</taxon>
        <taxon>Orchidaceae</taxon>
        <taxon>Orchidoideae</taxon>
        <taxon>Orchideae</taxon>
        <taxon>Orchidinae</taxon>
        <taxon>Platanthera</taxon>
    </lineage>
</organism>
<keyword evidence="1" id="KW-0812">Transmembrane</keyword>
<gene>
    <name evidence="2" type="ORF">KSP39_PZI024083</name>
</gene>
<keyword evidence="1" id="KW-1133">Transmembrane helix</keyword>
<protein>
    <submittedName>
        <fullName evidence="2">Uncharacterized protein</fullName>
    </submittedName>
</protein>
<evidence type="ECO:0000313" key="3">
    <source>
        <dbReference type="Proteomes" id="UP001418222"/>
    </source>
</evidence>
<sequence>MLLKNSPATEGSSSTGHHRKYFRLGKQERRGVTWIKILWNGQTEPHEKIIWLAPSHKSVLIILINFDFFLYDVHLAIIILHITPLFFYLSNFINNIFLIYSNVFLS</sequence>
<accession>A0AAP0ASF1</accession>
<proteinExistence type="predicted"/>